<feature type="transmembrane region" description="Helical" evidence="7">
    <location>
        <begin position="117"/>
        <end position="137"/>
    </location>
</feature>
<evidence type="ECO:0000256" key="4">
    <source>
        <dbReference type="ARBA" id="ARBA00022692"/>
    </source>
</evidence>
<keyword evidence="6 7" id="KW-0472">Membrane</keyword>
<proteinExistence type="inferred from homology"/>
<dbReference type="Pfam" id="PF03631">
    <property type="entry name" value="Virul_fac_BrkB"/>
    <property type="match status" value="1"/>
</dbReference>
<dbReference type="PANTHER" id="PTHR30213:SF0">
    <property type="entry name" value="UPF0761 MEMBRANE PROTEIN YIHY"/>
    <property type="match status" value="1"/>
</dbReference>
<name>A0A2U2HGZ0_9BURK</name>
<comment type="subcellular location">
    <subcellularLocation>
        <location evidence="1 7">Cell membrane</location>
        <topology evidence="1 7">Multi-pass membrane protein</topology>
    </subcellularLocation>
</comment>
<keyword evidence="2 7" id="KW-1003">Cell membrane</keyword>
<feature type="transmembrane region" description="Helical" evidence="7">
    <location>
        <begin position="229"/>
        <end position="247"/>
    </location>
</feature>
<dbReference type="AlphaFoldDB" id="A0A2U2HGZ0"/>
<dbReference type="GO" id="GO:0005886">
    <property type="term" value="C:plasma membrane"/>
    <property type="evidence" value="ECO:0007669"/>
    <property type="project" value="UniProtKB-SubCell"/>
</dbReference>
<evidence type="ECO:0000256" key="5">
    <source>
        <dbReference type="ARBA" id="ARBA00022989"/>
    </source>
</evidence>
<dbReference type="Proteomes" id="UP000241421">
    <property type="component" value="Unassembled WGS sequence"/>
</dbReference>
<feature type="transmembrane region" description="Helical" evidence="7">
    <location>
        <begin position="51"/>
        <end position="74"/>
    </location>
</feature>
<comment type="similarity">
    <text evidence="7">Belongs to the UPF0761 family.</text>
</comment>
<evidence type="ECO:0000256" key="1">
    <source>
        <dbReference type="ARBA" id="ARBA00004651"/>
    </source>
</evidence>
<comment type="caution">
    <text evidence="8">The sequence shown here is derived from an EMBL/GenBank/DDBJ whole genome shotgun (WGS) entry which is preliminary data.</text>
</comment>
<accession>A0A2U2HGZ0</accession>
<evidence type="ECO:0000256" key="7">
    <source>
        <dbReference type="HAMAP-Rule" id="MF_00672"/>
    </source>
</evidence>
<dbReference type="InterPro" id="IPR023679">
    <property type="entry name" value="UPF0761_bac"/>
</dbReference>
<evidence type="ECO:0000313" key="9">
    <source>
        <dbReference type="Proteomes" id="UP000241421"/>
    </source>
</evidence>
<evidence type="ECO:0000256" key="2">
    <source>
        <dbReference type="ARBA" id="ARBA00022475"/>
    </source>
</evidence>
<feature type="transmembrane region" description="Helical" evidence="7">
    <location>
        <begin position="197"/>
        <end position="217"/>
    </location>
</feature>
<dbReference type="NCBIfam" id="TIGR00765">
    <property type="entry name" value="yihY_not_rbn"/>
    <property type="match status" value="1"/>
</dbReference>
<keyword evidence="4 7" id="KW-0812">Transmembrane</keyword>
<feature type="transmembrane region" description="Helical" evidence="7">
    <location>
        <begin position="158"/>
        <end position="177"/>
    </location>
</feature>
<dbReference type="EMBL" id="PXWF02000263">
    <property type="protein sequence ID" value="PWF44700.1"/>
    <property type="molecule type" value="Genomic_DNA"/>
</dbReference>
<evidence type="ECO:0000256" key="6">
    <source>
        <dbReference type="ARBA" id="ARBA00023136"/>
    </source>
</evidence>
<sequence>MLSKTVNAISRSTSDIINSSVDLMRGLTWSEASDLLRFARRRLTEEQLPQVAGSLTFASTLALVPLLTIVLAIFTTFPVFGNLRVTLDAYFVQTGMPRGIANTIIGNLTQFASKATGLSAVGAVALLITSAAMMGTIERAFNQIWRVKRPRPLGQRIMTFWTLVTLGPLLFGLSLTVTSQLFMATSALVKVVPLVGALFYALVSVGITAAAYTLLYMAVPNRFVDWRDAAWGGLVAALAFEVAKHAFASFIRQFPTYTLIYGALAALPVFLVWIYLSWMITLMGALLTAALPVVKYERWWYEPVPGAAFVDAMAILKVLHGTAIVTGSALVSSPTIRAATRIGYDEMTMLLESMVAEGWVGRIHAEKAARSKWRRRGSENSDNWVLLTNVNQLTLAEVYRVFVFGGRSVDAGAAQDLDAQSPLTLNTGVLARQVELAVEHSLGQTLAQHFAVAGAPECRDGGVEVTAL</sequence>
<evidence type="ECO:0000313" key="8">
    <source>
        <dbReference type="EMBL" id="PWF44700.1"/>
    </source>
</evidence>
<dbReference type="OrthoDB" id="9808671at2"/>
<gene>
    <name evidence="8" type="ORF">C7C56_019075</name>
</gene>
<keyword evidence="5 7" id="KW-1133">Transmembrane helix</keyword>
<keyword evidence="3" id="KW-0997">Cell inner membrane</keyword>
<feature type="transmembrane region" description="Helical" evidence="7">
    <location>
        <begin position="259"/>
        <end position="291"/>
    </location>
</feature>
<evidence type="ECO:0000256" key="3">
    <source>
        <dbReference type="ARBA" id="ARBA00022519"/>
    </source>
</evidence>
<keyword evidence="9" id="KW-1185">Reference proteome</keyword>
<protein>
    <recommendedName>
        <fullName evidence="7">UPF0761 membrane protein C7C56_019075</fullName>
    </recommendedName>
</protein>
<dbReference type="HAMAP" id="MF_00672">
    <property type="entry name" value="UPF0761"/>
    <property type="match status" value="1"/>
</dbReference>
<dbReference type="InterPro" id="IPR017039">
    <property type="entry name" value="Virul_fac_BrkB"/>
</dbReference>
<reference evidence="8 9" key="1">
    <citation type="submission" date="2018-04" db="EMBL/GenBank/DDBJ databases">
        <title>Massilia violaceinigra sp. nov., a novel purple-pigmented bacterium isolated from Tianshan glacier, Xinjiang, China.</title>
        <authorList>
            <person name="Wang H."/>
        </authorList>
    </citation>
    <scope>NUCLEOTIDE SEQUENCE [LARGE SCALE GENOMIC DNA]</scope>
    <source>
        <strain evidence="8 9">B448-2</strain>
    </source>
</reference>
<dbReference type="PANTHER" id="PTHR30213">
    <property type="entry name" value="INNER MEMBRANE PROTEIN YHJD"/>
    <property type="match status" value="1"/>
</dbReference>
<organism evidence="8 9">
    <name type="scientific">Massilia glaciei</name>
    <dbReference type="NCBI Taxonomy" id="1524097"/>
    <lineage>
        <taxon>Bacteria</taxon>
        <taxon>Pseudomonadati</taxon>
        <taxon>Pseudomonadota</taxon>
        <taxon>Betaproteobacteria</taxon>
        <taxon>Burkholderiales</taxon>
        <taxon>Oxalobacteraceae</taxon>
        <taxon>Telluria group</taxon>
        <taxon>Massilia</taxon>
    </lineage>
</organism>
<dbReference type="RefSeq" id="WP_106758957.1">
    <property type="nucleotide sequence ID" value="NZ_PXWF02000263.1"/>
</dbReference>